<gene>
    <name evidence="1" type="ORF">HOP40_04220</name>
</gene>
<proteinExistence type="predicted"/>
<dbReference type="KEGG" id="pbro:HOP40_04220"/>
<dbReference type="EMBL" id="CP053564">
    <property type="protein sequence ID" value="QJY45127.1"/>
    <property type="molecule type" value="Genomic_DNA"/>
</dbReference>
<dbReference type="Proteomes" id="UP000505377">
    <property type="component" value="Chromosome"/>
</dbReference>
<dbReference type="AlphaFoldDB" id="A0A6M6JDV5"/>
<dbReference type="RefSeq" id="WP_172154822.1">
    <property type="nucleotide sequence ID" value="NZ_CP053564.1"/>
</dbReference>
<name>A0A6M6JDV5_9PSEU</name>
<evidence type="ECO:0000313" key="1">
    <source>
        <dbReference type="EMBL" id="QJY45127.1"/>
    </source>
</evidence>
<keyword evidence="2" id="KW-1185">Reference proteome</keyword>
<evidence type="ECO:0000313" key="2">
    <source>
        <dbReference type="Proteomes" id="UP000505377"/>
    </source>
</evidence>
<sequence>MSTNLMKGHPAMLQRLHPSSAPPPNSTTFLRRALQRFAATLVALAAGLGLSLASAPMASAEPAAVGYTVKECGWTTCTLYWSVGRTQEFQIEEKSLIEAAYWGAGLTTEAVATIAGGPAGFVAGLPVVAYAGGMSFQFAHSIDGAANDNRCLILKYPRAGNNNYAAGWWGSVAPSGYDRDGHRVVEGNSQCDEANAIDADDFPSPLRWID</sequence>
<reference evidence="1 2" key="1">
    <citation type="submission" date="2020-05" db="EMBL/GenBank/DDBJ databases">
        <authorList>
            <person name="Mo P."/>
        </authorList>
    </citation>
    <scope>NUCLEOTIDE SEQUENCE [LARGE SCALE GENOMIC DNA]</scope>
    <source>
        <strain evidence="1 2">Gen01</strain>
    </source>
</reference>
<protein>
    <submittedName>
        <fullName evidence="1">Uncharacterized protein</fullName>
    </submittedName>
</protein>
<accession>A0A6M6JDV5</accession>
<organism evidence="1 2">
    <name type="scientific">Pseudonocardia broussonetiae</name>
    <dbReference type="NCBI Taxonomy" id="2736640"/>
    <lineage>
        <taxon>Bacteria</taxon>
        <taxon>Bacillati</taxon>
        <taxon>Actinomycetota</taxon>
        <taxon>Actinomycetes</taxon>
        <taxon>Pseudonocardiales</taxon>
        <taxon>Pseudonocardiaceae</taxon>
        <taxon>Pseudonocardia</taxon>
    </lineage>
</organism>